<organism evidence="3 4">
    <name type="scientific">Hydrogenophaga laconesensis</name>
    <dbReference type="NCBI Taxonomy" id="1805971"/>
    <lineage>
        <taxon>Bacteria</taxon>
        <taxon>Pseudomonadati</taxon>
        <taxon>Pseudomonadota</taxon>
        <taxon>Betaproteobacteria</taxon>
        <taxon>Burkholderiales</taxon>
        <taxon>Comamonadaceae</taxon>
        <taxon>Hydrogenophaga</taxon>
    </lineage>
</organism>
<sequence length="277" mass="30022">MAFSLAAENADWSCETAGEQPRDIYIMKYLHEYRGVAAKGTVLAVVLSYAAGCATGPDANPRDPLEPLNRSVYKFNDALDTAVLKPVATAYQNVTPSPVRTGVSNFFGNLADLWSSVNAGLQLRPREATENLMRFSVNTVFGLGGVLDIATEMGIPRTRLDFGHTMGRWGAPAGPYLVLPLFGPSSVRDGTGLLVDGYGDLVSSVDHVPTRNSLTALRVVDGRANLLRASRMLEDSGMEPYSFVRDLYLNRRQTQIDDMIEKGIGIGDGETAEEDSK</sequence>
<keyword evidence="4" id="KW-1185">Reference proteome</keyword>
<dbReference type="PANTHER" id="PTHR30035">
    <property type="entry name" value="LIPOPROTEIN VACJ-RELATED"/>
    <property type="match status" value="1"/>
</dbReference>
<protein>
    <submittedName>
        <fullName evidence="3">Phospholipid-binding lipoprotein MlaA</fullName>
    </submittedName>
</protein>
<evidence type="ECO:0000313" key="3">
    <source>
        <dbReference type="EMBL" id="MDR7094443.1"/>
    </source>
</evidence>
<comment type="similarity">
    <text evidence="1">Belongs to the MlaA family.</text>
</comment>
<dbReference type="EMBL" id="JAVDWE010000005">
    <property type="protein sequence ID" value="MDR7094443.1"/>
    <property type="molecule type" value="Genomic_DNA"/>
</dbReference>
<dbReference type="Pfam" id="PF04333">
    <property type="entry name" value="MlaA"/>
    <property type="match status" value="1"/>
</dbReference>
<accession>A0ABU1VAE4</accession>
<evidence type="ECO:0000256" key="2">
    <source>
        <dbReference type="ARBA" id="ARBA00022729"/>
    </source>
</evidence>
<dbReference type="PRINTS" id="PR01805">
    <property type="entry name" value="VACJLIPOPROT"/>
</dbReference>
<proteinExistence type="inferred from homology"/>
<name>A0ABU1VAE4_9BURK</name>
<keyword evidence="2" id="KW-0732">Signal</keyword>
<comment type="caution">
    <text evidence="3">The sequence shown here is derived from an EMBL/GenBank/DDBJ whole genome shotgun (WGS) entry which is preliminary data.</text>
</comment>
<evidence type="ECO:0000313" key="4">
    <source>
        <dbReference type="Proteomes" id="UP001265550"/>
    </source>
</evidence>
<dbReference type="InterPro" id="IPR007428">
    <property type="entry name" value="MlaA"/>
</dbReference>
<keyword evidence="3" id="KW-0449">Lipoprotein</keyword>
<dbReference type="Proteomes" id="UP001265550">
    <property type="component" value="Unassembled WGS sequence"/>
</dbReference>
<evidence type="ECO:0000256" key="1">
    <source>
        <dbReference type="ARBA" id="ARBA00010634"/>
    </source>
</evidence>
<gene>
    <name evidence="3" type="ORF">J2X09_002184</name>
</gene>
<dbReference type="PANTHER" id="PTHR30035:SF3">
    <property type="entry name" value="INTERMEMBRANE PHOSPHOLIPID TRANSPORT SYSTEM LIPOPROTEIN MLAA"/>
    <property type="match status" value="1"/>
</dbReference>
<reference evidence="3 4" key="1">
    <citation type="submission" date="2023-07" db="EMBL/GenBank/DDBJ databases">
        <title>Sorghum-associated microbial communities from plants grown in Nebraska, USA.</title>
        <authorList>
            <person name="Schachtman D."/>
        </authorList>
    </citation>
    <scope>NUCLEOTIDE SEQUENCE [LARGE SCALE GENOMIC DNA]</scope>
    <source>
        <strain evidence="3 4">BE240</strain>
    </source>
</reference>